<dbReference type="Proteomes" id="UP000266915">
    <property type="component" value="Unassembled WGS sequence"/>
</dbReference>
<feature type="transmembrane region" description="Helical" evidence="2">
    <location>
        <begin position="128"/>
        <end position="152"/>
    </location>
</feature>
<gene>
    <name evidence="4" type="ORF">EDD42_3236</name>
</gene>
<dbReference type="InterPro" id="IPR025241">
    <property type="entry name" value="DUF4190"/>
</dbReference>
<keyword evidence="2" id="KW-1133">Transmembrane helix</keyword>
<dbReference type="RefSeq" id="WP_085513696.1">
    <property type="nucleotide sequence ID" value="NZ_FXAP01000006.1"/>
</dbReference>
<comment type="caution">
    <text evidence="4">The sequence shown here is derived from an EMBL/GenBank/DDBJ whole genome shotgun (WGS) entry which is preliminary data.</text>
</comment>
<evidence type="ECO:0000256" key="2">
    <source>
        <dbReference type="SAM" id="Phobius"/>
    </source>
</evidence>
<keyword evidence="5" id="KW-1185">Reference proteome</keyword>
<keyword evidence="2" id="KW-0812">Transmembrane</keyword>
<dbReference type="EMBL" id="RKHL01000001">
    <property type="protein sequence ID" value="ROR83132.1"/>
    <property type="molecule type" value="Genomic_DNA"/>
</dbReference>
<protein>
    <submittedName>
        <fullName evidence="4">Uncharacterized protein DUF4190</fullName>
    </submittedName>
</protein>
<proteinExistence type="predicted"/>
<reference evidence="4 5" key="1">
    <citation type="submission" date="2018-11" db="EMBL/GenBank/DDBJ databases">
        <title>Sequencing the genomes of 1000 actinobacteria strains.</title>
        <authorList>
            <person name="Klenk H.-P."/>
        </authorList>
    </citation>
    <scope>NUCLEOTIDE SEQUENCE [LARGE SCALE GENOMIC DNA]</scope>
    <source>
        <strain evidence="4 5">DSM 14012</strain>
    </source>
</reference>
<feature type="transmembrane region" description="Helical" evidence="2">
    <location>
        <begin position="91"/>
        <end position="116"/>
    </location>
</feature>
<sequence length="170" mass="18137">MSTPDGSKQQPPAPQQAHSQQPVPPQSYPQQQLQSPQYGVQPYAQQAPYPQQQPYPQQYALQPYAQPYAPVYPAPYPYPASPPKGLSISSMVIGLVSLFFGFTFVLPVVGFVLGLMGLRREPAGRAMAITGVVLNGLFLLVWAALVLLWVFVIGGLLAGVGGAASTGIEA</sequence>
<accession>A0A3N2C6J5</accession>
<evidence type="ECO:0000313" key="5">
    <source>
        <dbReference type="Proteomes" id="UP000266915"/>
    </source>
</evidence>
<evidence type="ECO:0000313" key="4">
    <source>
        <dbReference type="EMBL" id="ROR83132.1"/>
    </source>
</evidence>
<dbReference type="Pfam" id="PF13828">
    <property type="entry name" value="DUF4190"/>
    <property type="match status" value="1"/>
</dbReference>
<keyword evidence="2" id="KW-0472">Membrane</keyword>
<evidence type="ECO:0000256" key="1">
    <source>
        <dbReference type="SAM" id="MobiDB-lite"/>
    </source>
</evidence>
<feature type="compositionally biased region" description="Low complexity" evidence="1">
    <location>
        <begin position="28"/>
        <end position="39"/>
    </location>
</feature>
<organism evidence="4 5">
    <name type="scientific">Plantibacter flavus</name>
    <dbReference type="NCBI Taxonomy" id="150123"/>
    <lineage>
        <taxon>Bacteria</taxon>
        <taxon>Bacillati</taxon>
        <taxon>Actinomycetota</taxon>
        <taxon>Actinomycetes</taxon>
        <taxon>Micrococcales</taxon>
        <taxon>Microbacteriaceae</taxon>
        <taxon>Plantibacter</taxon>
    </lineage>
</organism>
<evidence type="ECO:0000259" key="3">
    <source>
        <dbReference type="Pfam" id="PF13828"/>
    </source>
</evidence>
<name>A0A3N2C6J5_9MICO</name>
<dbReference type="AlphaFoldDB" id="A0A3N2C6J5"/>
<feature type="domain" description="DUF4190" evidence="3">
    <location>
        <begin position="86"/>
        <end position="144"/>
    </location>
</feature>
<feature type="region of interest" description="Disordered" evidence="1">
    <location>
        <begin position="1"/>
        <end position="39"/>
    </location>
</feature>